<proteinExistence type="predicted"/>
<organism evidence="2">
    <name type="scientific">Anguilla anguilla</name>
    <name type="common">European freshwater eel</name>
    <name type="synonym">Muraena anguilla</name>
    <dbReference type="NCBI Taxonomy" id="7936"/>
    <lineage>
        <taxon>Eukaryota</taxon>
        <taxon>Metazoa</taxon>
        <taxon>Chordata</taxon>
        <taxon>Craniata</taxon>
        <taxon>Vertebrata</taxon>
        <taxon>Euteleostomi</taxon>
        <taxon>Actinopterygii</taxon>
        <taxon>Neopterygii</taxon>
        <taxon>Teleostei</taxon>
        <taxon>Anguilliformes</taxon>
        <taxon>Anguillidae</taxon>
        <taxon>Anguilla</taxon>
    </lineage>
</organism>
<evidence type="ECO:0000313" key="2">
    <source>
        <dbReference type="EMBL" id="JAH62050.1"/>
    </source>
</evidence>
<sequence>MQHLQQAAQFTAAALQPPQESGGSKKPAHPLCSCPKVTELA</sequence>
<dbReference type="EMBL" id="GBXM01046527">
    <property type="protein sequence ID" value="JAH62050.1"/>
    <property type="molecule type" value="Transcribed_RNA"/>
</dbReference>
<dbReference type="AlphaFoldDB" id="A0A0E9UA48"/>
<feature type="region of interest" description="Disordered" evidence="1">
    <location>
        <begin position="1"/>
        <end position="41"/>
    </location>
</feature>
<protein>
    <submittedName>
        <fullName evidence="2">Uncharacterized protein</fullName>
    </submittedName>
</protein>
<name>A0A0E9UA48_ANGAN</name>
<reference evidence="2" key="1">
    <citation type="submission" date="2014-11" db="EMBL/GenBank/DDBJ databases">
        <authorList>
            <person name="Amaro Gonzalez C."/>
        </authorList>
    </citation>
    <scope>NUCLEOTIDE SEQUENCE</scope>
</reference>
<accession>A0A0E9UA48</accession>
<feature type="compositionally biased region" description="Low complexity" evidence="1">
    <location>
        <begin position="1"/>
        <end position="19"/>
    </location>
</feature>
<evidence type="ECO:0000256" key="1">
    <source>
        <dbReference type="SAM" id="MobiDB-lite"/>
    </source>
</evidence>
<reference evidence="2" key="2">
    <citation type="journal article" date="2015" name="Fish Shellfish Immunol.">
        <title>Early steps in the European eel (Anguilla anguilla)-Vibrio vulnificus interaction in the gills: Role of the RtxA13 toxin.</title>
        <authorList>
            <person name="Callol A."/>
            <person name="Pajuelo D."/>
            <person name="Ebbesson L."/>
            <person name="Teles M."/>
            <person name="MacKenzie S."/>
            <person name="Amaro C."/>
        </authorList>
    </citation>
    <scope>NUCLEOTIDE SEQUENCE</scope>
</reference>